<dbReference type="InterPro" id="IPR015314">
    <property type="entry name" value="Restrct_endonuc_II_EcoRV"/>
</dbReference>
<dbReference type="AlphaFoldDB" id="A0A1Q6R297"/>
<evidence type="ECO:0000313" key="5">
    <source>
        <dbReference type="Proteomes" id="UP000186777"/>
    </source>
</evidence>
<dbReference type="GO" id="GO:0003677">
    <property type="term" value="F:DNA binding"/>
    <property type="evidence" value="ECO:0007669"/>
    <property type="project" value="InterPro"/>
</dbReference>
<dbReference type="CDD" id="cd22323">
    <property type="entry name" value="EcoRV-like"/>
    <property type="match status" value="1"/>
</dbReference>
<evidence type="ECO:0008006" key="6">
    <source>
        <dbReference type="Google" id="ProtNLM"/>
    </source>
</evidence>
<evidence type="ECO:0000256" key="1">
    <source>
        <dbReference type="ARBA" id="ARBA00022722"/>
    </source>
</evidence>
<dbReference type="Proteomes" id="UP000186777">
    <property type="component" value="Unassembled WGS sequence"/>
</dbReference>
<organism evidence="4 5">
    <name type="scientific">Phascolarctobacterium succinatutens</name>
    <dbReference type="NCBI Taxonomy" id="626940"/>
    <lineage>
        <taxon>Bacteria</taxon>
        <taxon>Bacillati</taxon>
        <taxon>Bacillota</taxon>
        <taxon>Negativicutes</taxon>
        <taxon>Acidaminococcales</taxon>
        <taxon>Acidaminococcaceae</taxon>
        <taxon>Phascolarctobacterium</taxon>
    </lineage>
</organism>
<evidence type="ECO:0000313" key="4">
    <source>
        <dbReference type="EMBL" id="OLA36436.1"/>
    </source>
</evidence>
<keyword evidence="3" id="KW-0378">Hydrolase</keyword>
<reference evidence="4 5" key="1">
    <citation type="journal article" date="2016" name="Nat. Biotechnol.">
        <title>Measurement of bacterial replication rates in microbial communities.</title>
        <authorList>
            <person name="Brown C.T."/>
            <person name="Olm M.R."/>
            <person name="Thomas B.C."/>
            <person name="Banfield J.F."/>
        </authorList>
    </citation>
    <scope>NUCLEOTIDE SEQUENCE [LARGE SCALE GENOMIC DNA]</scope>
    <source>
        <strain evidence="4">46_33</strain>
    </source>
</reference>
<dbReference type="Gene3D" id="3.40.600.10">
    <property type="entry name" value="DNA mismatch repair MutH/Restriction endonuclease, type II"/>
    <property type="match status" value="1"/>
</dbReference>
<proteinExistence type="predicted"/>
<dbReference type="GO" id="GO:0004519">
    <property type="term" value="F:endonuclease activity"/>
    <property type="evidence" value="ECO:0007669"/>
    <property type="project" value="UniProtKB-KW"/>
</dbReference>
<dbReference type="EMBL" id="MNTG01000045">
    <property type="protein sequence ID" value="OLA36436.1"/>
    <property type="molecule type" value="Genomic_DNA"/>
</dbReference>
<evidence type="ECO:0000256" key="3">
    <source>
        <dbReference type="ARBA" id="ARBA00022801"/>
    </source>
</evidence>
<keyword evidence="2" id="KW-0255">Endonuclease</keyword>
<comment type="caution">
    <text evidence="4">The sequence shown here is derived from an EMBL/GenBank/DDBJ whole genome shotgun (WGS) entry which is preliminary data.</text>
</comment>
<protein>
    <recommendedName>
        <fullName evidence="6">Restriction endonuclease</fullName>
    </recommendedName>
</protein>
<dbReference type="InterPro" id="IPR037057">
    <property type="entry name" value="DNA_rep_MutH/T2_RE_sf"/>
</dbReference>
<name>A0A1Q6R297_9FIRM</name>
<dbReference type="GO" id="GO:0016787">
    <property type="term" value="F:hydrolase activity"/>
    <property type="evidence" value="ECO:0007669"/>
    <property type="project" value="UniProtKB-KW"/>
</dbReference>
<evidence type="ECO:0000256" key="2">
    <source>
        <dbReference type="ARBA" id="ARBA00022759"/>
    </source>
</evidence>
<sequence>MTISITNEFYELMSKVNFNVYGILDAQNQIHTLGTDSKIIGRIFEMFTQPVLLKIAEKHNYILETPESQTLYPDFIMMKDKTSKDKIAIDVKTTYIDNDNSKIKFTLGSFGSYMRNNTKNIAYEYTDFSKHYVIGFIYKRNGSAQESYQYDYKFKDMVVFPYYDVEYFIQEKYKIAGDKPGSGNTENIGSFPTNNFADLKNGNGPFSILGQDIF</sequence>
<accession>A0A1Q6R297</accession>
<dbReference type="SUPFAM" id="SSF52980">
    <property type="entry name" value="Restriction endonuclease-like"/>
    <property type="match status" value="1"/>
</dbReference>
<dbReference type="InterPro" id="IPR011335">
    <property type="entry name" value="Restrct_endonuc-II-like"/>
</dbReference>
<keyword evidence="1" id="KW-0540">Nuclease</keyword>
<dbReference type="RefSeq" id="WP_303680419.1">
    <property type="nucleotide sequence ID" value="NZ_MNTG01000045.1"/>
</dbReference>
<gene>
    <name evidence="4" type="ORF">BHW43_09840</name>
</gene>
<dbReference type="Pfam" id="PF09233">
    <property type="entry name" value="Endonuc-EcoRV"/>
    <property type="match status" value="1"/>
</dbReference>